<evidence type="ECO:0000313" key="1">
    <source>
        <dbReference type="EMBL" id="XCD06729.1"/>
    </source>
</evidence>
<reference evidence="1" key="1">
    <citation type="submission" date="2024-03" db="EMBL/GenBank/DDBJ databases">
        <title>Diverse circular DNA viruses in blood, oral, and fecal samples of captive lemurs.</title>
        <authorList>
            <person name="Paietta E.N."/>
            <person name="Kraberger S."/>
            <person name="Lund M.C."/>
            <person name="Custer J.M."/>
            <person name="Vargas K.M."/>
            <person name="Ehmke E.E."/>
            <person name="Yoder A.D."/>
            <person name="Varsani A."/>
        </authorList>
    </citation>
    <scope>NUCLEOTIDE SEQUENCE</scope>
    <source>
        <strain evidence="1">Duke_26_2</strain>
    </source>
</reference>
<protein>
    <submittedName>
        <fullName evidence="1">Uncharacterized protein</fullName>
    </submittedName>
</protein>
<accession>A0AAU8B4G8</accession>
<name>A0AAU8B4G8_9CAUD</name>
<dbReference type="EMBL" id="PP511706">
    <property type="protein sequence ID" value="XCD06729.1"/>
    <property type="molecule type" value="Genomic_DNA"/>
</dbReference>
<sequence length="99" mass="10784">MVRSSITLQALNITKSVATGALIEEWVNIGIIQGQVNKISTYETVKGVRTYVKKSVILTKCKGITAENNRLIIDGIIYVIDNVTSGVWNVITAKGQDTC</sequence>
<proteinExistence type="predicted"/>
<organism evidence="1">
    <name type="scientific">Dulem virus 30</name>
    <dbReference type="NCBI Taxonomy" id="3145748"/>
    <lineage>
        <taxon>Viruses</taxon>
        <taxon>Duplodnaviria</taxon>
        <taxon>Heunggongvirae</taxon>
        <taxon>Uroviricota</taxon>
        <taxon>Caudoviricetes</taxon>
    </lineage>
</organism>